<reference evidence="2" key="1">
    <citation type="submission" date="2020-02" db="EMBL/GenBank/DDBJ databases">
        <authorList>
            <person name="Meier V. D."/>
        </authorList>
    </citation>
    <scope>NUCLEOTIDE SEQUENCE</scope>
    <source>
        <strain evidence="2">AVDCRST_MAG49</strain>
    </source>
</reference>
<protein>
    <submittedName>
        <fullName evidence="2">Uncharacterized protein</fullName>
    </submittedName>
</protein>
<accession>A0A6J4U7B7</accession>
<dbReference type="EMBL" id="CADCWG010000052">
    <property type="protein sequence ID" value="CAA9540582.1"/>
    <property type="molecule type" value="Genomic_DNA"/>
</dbReference>
<evidence type="ECO:0000313" key="2">
    <source>
        <dbReference type="EMBL" id="CAA9540582.1"/>
    </source>
</evidence>
<dbReference type="AlphaFoldDB" id="A0A6J4U7B7"/>
<evidence type="ECO:0000256" key="1">
    <source>
        <dbReference type="SAM" id="Phobius"/>
    </source>
</evidence>
<keyword evidence="1" id="KW-0472">Membrane</keyword>
<feature type="transmembrane region" description="Helical" evidence="1">
    <location>
        <begin position="71"/>
        <end position="92"/>
    </location>
</feature>
<feature type="transmembrane region" description="Helical" evidence="1">
    <location>
        <begin position="107"/>
        <end position="126"/>
    </location>
</feature>
<gene>
    <name evidence="2" type="ORF">AVDCRST_MAG49-807</name>
</gene>
<organism evidence="2">
    <name type="scientific">uncultured Thermomicrobiales bacterium</name>
    <dbReference type="NCBI Taxonomy" id="1645740"/>
    <lineage>
        <taxon>Bacteria</taxon>
        <taxon>Pseudomonadati</taxon>
        <taxon>Thermomicrobiota</taxon>
        <taxon>Thermomicrobia</taxon>
        <taxon>Thermomicrobiales</taxon>
        <taxon>environmental samples</taxon>
    </lineage>
</organism>
<sequence>MTVLGIGQDSREAPGGAILGAGQGLSGGRSGAPERGTAAAVGVGVGTRGAGRPDAPALASAKGRRLLRRGAGLACAVGAAYFAAWAVGYALVGPVAEGTLGNAPRHVVYALALMAVGAAGEAAALLRPALPRRVRVPLDIAAFTALALGVIWLLLALNSISLACAVPG</sequence>
<keyword evidence="1" id="KW-0812">Transmembrane</keyword>
<keyword evidence="1" id="KW-1133">Transmembrane helix</keyword>
<proteinExistence type="predicted"/>
<feature type="transmembrane region" description="Helical" evidence="1">
    <location>
        <begin position="138"/>
        <end position="157"/>
    </location>
</feature>
<name>A0A6J4U7B7_9BACT</name>